<organism evidence="7 8">
    <name type="scientific">Priestia megaterium</name>
    <name type="common">Bacillus megaterium</name>
    <dbReference type="NCBI Taxonomy" id="1404"/>
    <lineage>
        <taxon>Bacteria</taxon>
        <taxon>Bacillati</taxon>
        <taxon>Bacillota</taxon>
        <taxon>Bacilli</taxon>
        <taxon>Bacillales</taxon>
        <taxon>Bacillaceae</taxon>
        <taxon>Priestia</taxon>
    </lineage>
</organism>
<dbReference type="Gene3D" id="3.40.50.1700">
    <property type="entry name" value="Glycoside hydrolase family 3 C-terminal domain"/>
    <property type="match status" value="1"/>
</dbReference>
<dbReference type="SUPFAM" id="SSF52279">
    <property type="entry name" value="Beta-D-glucan exohydrolase, C-terminal domain"/>
    <property type="match status" value="1"/>
</dbReference>
<proteinExistence type="inferred from homology"/>
<feature type="chain" id="PRO_5026228199" evidence="5">
    <location>
        <begin position="35"/>
        <end position="797"/>
    </location>
</feature>
<dbReference type="Pfam" id="PF00933">
    <property type="entry name" value="Glyco_hydro_3"/>
    <property type="match status" value="1"/>
</dbReference>
<dbReference type="PRINTS" id="PR00133">
    <property type="entry name" value="GLHYDRLASE3"/>
</dbReference>
<keyword evidence="4" id="KW-0326">Glycosidase</keyword>
<dbReference type="InterPro" id="IPR050288">
    <property type="entry name" value="Cellulose_deg_GH3"/>
</dbReference>
<name>A0A6H1NYC6_PRIMG</name>
<dbReference type="Gene3D" id="3.20.20.300">
    <property type="entry name" value="Glycoside hydrolase, family 3, N-terminal domain"/>
    <property type="match status" value="1"/>
</dbReference>
<feature type="domain" description="Fibronectin type III-like" evidence="6">
    <location>
        <begin position="691"/>
        <end position="762"/>
    </location>
</feature>
<gene>
    <name evidence="7" type="ORF">HFZ78_05830</name>
</gene>
<dbReference type="EMBL" id="CP051128">
    <property type="protein sequence ID" value="QIZ06299.1"/>
    <property type="molecule type" value="Genomic_DNA"/>
</dbReference>
<evidence type="ECO:0000256" key="3">
    <source>
        <dbReference type="ARBA" id="ARBA00023277"/>
    </source>
</evidence>
<dbReference type="InterPro" id="IPR017853">
    <property type="entry name" value="GH"/>
</dbReference>
<dbReference type="Pfam" id="PF01915">
    <property type="entry name" value="Glyco_hydro_3_C"/>
    <property type="match status" value="1"/>
</dbReference>
<evidence type="ECO:0000256" key="2">
    <source>
        <dbReference type="ARBA" id="ARBA00022801"/>
    </source>
</evidence>
<evidence type="ECO:0000259" key="6">
    <source>
        <dbReference type="SMART" id="SM01217"/>
    </source>
</evidence>
<dbReference type="InterPro" id="IPR001764">
    <property type="entry name" value="Glyco_hydro_3_N"/>
</dbReference>
<dbReference type="Gene3D" id="2.60.40.10">
    <property type="entry name" value="Immunoglobulins"/>
    <property type="match status" value="1"/>
</dbReference>
<keyword evidence="2 4" id="KW-0378">Hydrolase</keyword>
<protein>
    <submittedName>
        <fullName evidence="7">Beta-glucosidase</fullName>
    </submittedName>
</protein>
<feature type="signal peptide" evidence="5">
    <location>
        <begin position="1"/>
        <end position="34"/>
    </location>
</feature>
<dbReference type="InterPro" id="IPR036881">
    <property type="entry name" value="Glyco_hydro_3_C_sf"/>
</dbReference>
<dbReference type="InterPro" id="IPR019800">
    <property type="entry name" value="Glyco_hydro_3_AS"/>
</dbReference>
<dbReference type="InterPro" id="IPR002772">
    <property type="entry name" value="Glyco_hydro_3_C"/>
</dbReference>
<dbReference type="PANTHER" id="PTHR42715:SF10">
    <property type="entry name" value="BETA-GLUCOSIDASE"/>
    <property type="match status" value="1"/>
</dbReference>
<comment type="similarity">
    <text evidence="1 4">Belongs to the glycosyl hydrolase 3 family.</text>
</comment>
<dbReference type="SUPFAM" id="SSF51445">
    <property type="entry name" value="(Trans)glycosidases"/>
    <property type="match status" value="1"/>
</dbReference>
<dbReference type="PROSITE" id="PS00775">
    <property type="entry name" value="GLYCOSYL_HYDROL_F3"/>
    <property type="match status" value="1"/>
</dbReference>
<reference evidence="7 8" key="2">
    <citation type="submission" date="2020-04" db="EMBL/GenBank/DDBJ databases">
        <authorList>
            <person name="Fomenkov A."/>
            <person name="Anton B.P."/>
            <person name="Roberts R.J."/>
        </authorList>
    </citation>
    <scope>NUCLEOTIDE SEQUENCE [LARGE SCALE GENOMIC DNA]</scope>
    <source>
        <strain evidence="7 8">S2</strain>
    </source>
</reference>
<dbReference type="InterPro" id="IPR013783">
    <property type="entry name" value="Ig-like_fold"/>
</dbReference>
<sequence>MLKRLKKKKKSKLLAITLTSSLLLSGLTFDIASAQSQVPSTVQQKQTSIVQTTAPYLTDAASIDSVIQAMTLEEKAKFVVGVGMPGFTRGPFEVTGAVGGTYGIPRLGIPELRFADGPAGLRIRPTRPGQTQTYYATAFPIATALASTWDPATAEAVGKAQGNEVKEYGVDLLLAPALNIHRNPLNGRNFEYYSEDPLIAGKIAAAMVNGVQSNGVGATIKHFAANNQETSRNSIDTVVSERALREIYLKAFEITVKESHPWSVMSSYNKLNGTYTSQNADLLTTVLRKDWGYTGFVMTDWFGGDNPVEQMKAGNDMIMPGASSQSDLIKAAAESGNLDEKVLDRNIKNILQIVIQTPEFKKYQNSDKPDLAAHAQTARKAAAEGMVLLKNDNMPLPISKDQKVTLFGNTQIETVKGGTGSGDVNAAYTTSIEDGLKSAGYQLNQTEFQEYKTYIDGLRSQEEYKIKPSPWGEDFGKLIPAIPEKPLADNEIAAASKESDIGIIVIGRNSGEGADRKVVKGDYLLSDAEEDMITKVSEEYHKQGKKVAVILNIGGPIEVASWRDKVDSILLVWQPGQEAGYAVADVISGKVNPSGKLATTFPVKYSDIASANSFPGTPVQNPTQVVYNEDIYVGYRYNTTFNVKPAYEFGYGLSYTSFNLSHVNISEGKKFKDKLKVSAMVENTGQLPGREVVQVYVSAPDGKLEKPAVELKAFGKTKELKPHQRELLQFDLNAKDLASFDEEKNAWVLEKGTYTVKVGASSEDIKGTATFTVDHDMVVEKVNEALAPKVDFERLTK</sequence>
<evidence type="ECO:0000256" key="4">
    <source>
        <dbReference type="RuleBase" id="RU361161"/>
    </source>
</evidence>
<dbReference type="InterPro" id="IPR026891">
    <property type="entry name" value="Fn3-like"/>
</dbReference>
<dbReference type="AlphaFoldDB" id="A0A6H1NYC6"/>
<evidence type="ECO:0000256" key="5">
    <source>
        <dbReference type="SAM" id="SignalP"/>
    </source>
</evidence>
<dbReference type="Pfam" id="PF14310">
    <property type="entry name" value="Fn3-like"/>
    <property type="match status" value="1"/>
</dbReference>
<dbReference type="FunFam" id="2.60.40.10:FF:000495">
    <property type="entry name" value="Periplasmic beta-glucosidase"/>
    <property type="match status" value="1"/>
</dbReference>
<evidence type="ECO:0000313" key="8">
    <source>
        <dbReference type="Proteomes" id="UP000501868"/>
    </source>
</evidence>
<evidence type="ECO:0000313" key="7">
    <source>
        <dbReference type="EMBL" id="QIZ06299.1"/>
    </source>
</evidence>
<accession>A0A6H1NYC6</accession>
<evidence type="ECO:0000256" key="1">
    <source>
        <dbReference type="ARBA" id="ARBA00005336"/>
    </source>
</evidence>
<dbReference type="InterPro" id="IPR036962">
    <property type="entry name" value="Glyco_hydro_3_N_sf"/>
</dbReference>
<dbReference type="GO" id="GO:0005975">
    <property type="term" value="P:carbohydrate metabolic process"/>
    <property type="evidence" value="ECO:0007669"/>
    <property type="project" value="InterPro"/>
</dbReference>
<keyword evidence="3" id="KW-0119">Carbohydrate metabolism</keyword>
<dbReference type="Proteomes" id="UP000501868">
    <property type="component" value="Chromosome"/>
</dbReference>
<dbReference type="GO" id="GO:0008422">
    <property type="term" value="F:beta-glucosidase activity"/>
    <property type="evidence" value="ECO:0007669"/>
    <property type="project" value="UniProtKB-ARBA"/>
</dbReference>
<dbReference type="SMART" id="SM01217">
    <property type="entry name" value="Fn3_like"/>
    <property type="match status" value="1"/>
</dbReference>
<keyword evidence="5" id="KW-0732">Signal</keyword>
<dbReference type="PANTHER" id="PTHR42715">
    <property type="entry name" value="BETA-GLUCOSIDASE"/>
    <property type="match status" value="1"/>
</dbReference>
<reference evidence="7 8" key="1">
    <citation type="submission" date="2020-04" db="EMBL/GenBank/DDBJ databases">
        <title>Genome-Wide Identification of 5-Methylcytosine Sites in Bacterial Genomes By High-Throughput Sequencing of MspJI Restriction Fragments.</title>
        <authorList>
            <person name="Wu V."/>
        </authorList>
    </citation>
    <scope>NUCLEOTIDE SEQUENCE [LARGE SCALE GENOMIC DNA]</scope>
    <source>
        <strain evidence="7 8">S2</strain>
    </source>
</reference>